<dbReference type="CDD" id="cd02440">
    <property type="entry name" value="AdoMet_MTases"/>
    <property type="match status" value="1"/>
</dbReference>
<evidence type="ECO:0000313" key="1">
    <source>
        <dbReference type="EMBL" id="MES0875139.1"/>
    </source>
</evidence>
<protein>
    <submittedName>
        <fullName evidence="1">DUF938 domain-containing protein</fullName>
    </submittedName>
</protein>
<dbReference type="InterPro" id="IPR010342">
    <property type="entry name" value="DUF938"/>
</dbReference>
<comment type="caution">
    <text evidence="1">The sequence shown here is derived from an EMBL/GenBank/DDBJ whole genome shotgun (WGS) entry which is preliminary data.</text>
</comment>
<organism evidence="1 2">
    <name type="scientific">Sinimarinibacterium thermocellulolyticum</name>
    <dbReference type="NCBI Taxonomy" id="3170016"/>
    <lineage>
        <taxon>Bacteria</taxon>
        <taxon>Pseudomonadati</taxon>
        <taxon>Pseudomonadota</taxon>
        <taxon>Gammaproteobacteria</taxon>
        <taxon>Nevskiales</taxon>
        <taxon>Nevskiaceae</taxon>
        <taxon>Sinimarinibacterium</taxon>
    </lineage>
</organism>
<dbReference type="Proteomes" id="UP001465331">
    <property type="component" value="Unassembled WGS sequence"/>
</dbReference>
<name>A0ABV2AEW8_9GAMM</name>
<dbReference type="PANTHER" id="PTHR20974:SF0">
    <property type="entry name" value="UPF0585 PROTEIN CG18661"/>
    <property type="match status" value="1"/>
</dbReference>
<gene>
    <name evidence="1" type="ORF">ABSH63_14140</name>
</gene>
<dbReference type="SUPFAM" id="SSF53335">
    <property type="entry name" value="S-adenosyl-L-methionine-dependent methyltransferases"/>
    <property type="match status" value="1"/>
</dbReference>
<keyword evidence="2" id="KW-1185">Reference proteome</keyword>
<accession>A0ABV2AEW8</accession>
<evidence type="ECO:0000313" key="2">
    <source>
        <dbReference type="Proteomes" id="UP001465331"/>
    </source>
</evidence>
<reference evidence="1 2" key="1">
    <citation type="submission" date="2024-06" db="EMBL/GenBank/DDBJ databases">
        <authorList>
            <person name="Li Z."/>
            <person name="Jiang Y."/>
        </authorList>
    </citation>
    <scope>NUCLEOTIDE SEQUENCE [LARGE SCALE GENOMIC DNA]</scope>
    <source>
        <strain evidence="1 2">HSW-8</strain>
    </source>
</reference>
<dbReference type="PANTHER" id="PTHR20974">
    <property type="entry name" value="UPF0585 PROTEIN CG18661"/>
    <property type="match status" value="1"/>
</dbReference>
<dbReference type="RefSeq" id="WP_352890529.1">
    <property type="nucleotide sequence ID" value="NZ_JBEPIJ010000022.1"/>
</dbReference>
<dbReference type="Pfam" id="PF06080">
    <property type="entry name" value="DUF938"/>
    <property type="match status" value="1"/>
</dbReference>
<proteinExistence type="predicted"/>
<sequence>MSAGKPFSPSSQRNREPILAVLRRHFADRRRVFEIGSGTGQHAVHFAAALPHLVWQSADREPYLPGIRAWLAEAALPNTPEPLMFDVNDVRWPIGPFDAVFSANTLHIMSWAEVERLFARLPEILTADAKLAIYGPFNYGGHYTSDSNAAFDARLRGDAPHMGIRDFEAVDALARGAGFTLLEDCAMPANNRCLVWTR</sequence>
<dbReference type="EMBL" id="JBEPIJ010000022">
    <property type="protein sequence ID" value="MES0875139.1"/>
    <property type="molecule type" value="Genomic_DNA"/>
</dbReference>
<dbReference type="InterPro" id="IPR029063">
    <property type="entry name" value="SAM-dependent_MTases_sf"/>
</dbReference>
<dbReference type="Gene3D" id="3.40.50.150">
    <property type="entry name" value="Vaccinia Virus protein VP39"/>
    <property type="match status" value="1"/>
</dbReference>